<evidence type="ECO:0000256" key="6">
    <source>
        <dbReference type="ARBA" id="ARBA00022917"/>
    </source>
</evidence>
<dbReference type="HAMAP" id="MF_00141">
    <property type="entry name" value="EF_P"/>
    <property type="match status" value="1"/>
</dbReference>
<dbReference type="SMART" id="SM00841">
    <property type="entry name" value="Elong-fact-P_C"/>
    <property type="match status" value="1"/>
</dbReference>
<evidence type="ECO:0000256" key="3">
    <source>
        <dbReference type="ARBA" id="ARBA00009479"/>
    </source>
</evidence>
<dbReference type="InterPro" id="IPR001059">
    <property type="entry name" value="Transl_elong_P/YeiP_cen"/>
</dbReference>
<dbReference type="CDD" id="cd04470">
    <property type="entry name" value="S1_EF-P_repeat_1"/>
    <property type="match status" value="1"/>
</dbReference>
<dbReference type="PANTHER" id="PTHR30053">
    <property type="entry name" value="ELONGATION FACTOR P"/>
    <property type="match status" value="1"/>
</dbReference>
<evidence type="ECO:0000259" key="11">
    <source>
        <dbReference type="SMART" id="SM01185"/>
    </source>
</evidence>
<keyword evidence="13" id="KW-1185">Reference proteome</keyword>
<dbReference type="AlphaFoldDB" id="A0A1N6SH20"/>
<reference evidence="12 13" key="1">
    <citation type="submission" date="2017-01" db="EMBL/GenBank/DDBJ databases">
        <authorList>
            <person name="Mah S.A."/>
            <person name="Swanson W.J."/>
            <person name="Moy G.W."/>
            <person name="Vacquier V.D."/>
        </authorList>
    </citation>
    <scope>NUCLEOTIDE SEQUENCE [LARGE SCALE GENOMIC DNA]</scope>
    <source>
        <strain evidence="12 13">ASpG1</strain>
    </source>
</reference>
<dbReference type="GO" id="GO:0005829">
    <property type="term" value="C:cytosol"/>
    <property type="evidence" value="ECO:0007669"/>
    <property type="project" value="UniProtKB-ARBA"/>
</dbReference>
<protein>
    <recommendedName>
        <fullName evidence="7 8">Elongation factor P</fullName>
        <shortName evidence="7">EF-P</shortName>
    </recommendedName>
</protein>
<name>A0A1N6SH20_9SPIO</name>
<dbReference type="SMART" id="SM01185">
    <property type="entry name" value="EFP"/>
    <property type="match status" value="1"/>
</dbReference>
<sequence>MIKGGAIEKGMYILFKGDPYLVADREFVNPGKGAAFTRCKLKNAKTGSVLRETIKTSDNVEVADVYDRDGQYMYVDGESYHFMDAESYEQFEIPADVLAETGKYLREGDQYRIIMWGENPIDVIIPMKLVYTVTDAPDAVKGDTVTGATKTVVVETGLTVQVPIFIKTGDKIRVNTESGEYVERVND</sequence>
<dbReference type="Gene3D" id="2.30.30.30">
    <property type="match status" value="1"/>
</dbReference>
<dbReference type="NCBIfam" id="NF001810">
    <property type="entry name" value="PRK00529.1"/>
    <property type="match status" value="1"/>
</dbReference>
<proteinExistence type="inferred from homology"/>
<dbReference type="InterPro" id="IPR020599">
    <property type="entry name" value="Transl_elong_fac_P/YeiP"/>
</dbReference>
<dbReference type="RefSeq" id="WP_018525826.1">
    <property type="nucleotide sequence ID" value="NZ_FTMS01000008.1"/>
</dbReference>
<dbReference type="InterPro" id="IPR013185">
    <property type="entry name" value="Transl_elong_KOW-like"/>
</dbReference>
<keyword evidence="5 7" id="KW-0251">Elongation factor</keyword>
<dbReference type="PANTHER" id="PTHR30053:SF14">
    <property type="entry name" value="TRANSLATION ELONGATION FACTOR KOW-LIKE DOMAIN-CONTAINING PROTEIN"/>
    <property type="match status" value="1"/>
</dbReference>
<evidence type="ECO:0000256" key="2">
    <source>
        <dbReference type="ARBA" id="ARBA00004815"/>
    </source>
</evidence>
<dbReference type="Gene3D" id="2.40.50.140">
    <property type="entry name" value="Nucleic acid-binding proteins"/>
    <property type="match status" value="2"/>
</dbReference>
<evidence type="ECO:0000256" key="4">
    <source>
        <dbReference type="ARBA" id="ARBA00022490"/>
    </source>
</evidence>
<evidence type="ECO:0000313" key="12">
    <source>
        <dbReference type="EMBL" id="SIQ40236.1"/>
    </source>
</evidence>
<dbReference type="NCBIfam" id="TIGR00038">
    <property type="entry name" value="efp"/>
    <property type="match status" value="1"/>
</dbReference>
<organism evidence="12 13">
    <name type="scientific">Alkalispirochaeta americana</name>
    <dbReference type="NCBI Taxonomy" id="159291"/>
    <lineage>
        <taxon>Bacteria</taxon>
        <taxon>Pseudomonadati</taxon>
        <taxon>Spirochaetota</taxon>
        <taxon>Spirochaetia</taxon>
        <taxon>Spirochaetales</taxon>
        <taxon>Spirochaetaceae</taxon>
        <taxon>Alkalispirochaeta</taxon>
    </lineage>
</organism>
<comment type="similarity">
    <text evidence="3 7 9">Belongs to the elongation factor P family.</text>
</comment>
<dbReference type="PIRSF" id="PIRSF005901">
    <property type="entry name" value="EF-P"/>
    <property type="match status" value="1"/>
</dbReference>
<dbReference type="InterPro" id="IPR008991">
    <property type="entry name" value="Translation_prot_SH3-like_sf"/>
</dbReference>
<dbReference type="InterPro" id="IPR013852">
    <property type="entry name" value="Transl_elong_P/YeiP_CS"/>
</dbReference>
<dbReference type="Pfam" id="PF09285">
    <property type="entry name" value="Elong-fact-P_C"/>
    <property type="match status" value="1"/>
</dbReference>
<dbReference type="FunFam" id="2.40.50.140:FF:000004">
    <property type="entry name" value="Elongation factor P"/>
    <property type="match status" value="1"/>
</dbReference>
<dbReference type="Pfam" id="PF08207">
    <property type="entry name" value="EFP_N"/>
    <property type="match status" value="1"/>
</dbReference>
<evidence type="ECO:0000256" key="8">
    <source>
        <dbReference type="NCBIfam" id="TIGR00038"/>
    </source>
</evidence>
<dbReference type="STRING" id="159291.SAMN05920897_10875"/>
<dbReference type="Pfam" id="PF01132">
    <property type="entry name" value="EFP"/>
    <property type="match status" value="1"/>
</dbReference>
<feature type="domain" description="Elongation factor P C-terminal" evidence="10">
    <location>
        <begin position="129"/>
        <end position="184"/>
    </location>
</feature>
<evidence type="ECO:0000256" key="7">
    <source>
        <dbReference type="HAMAP-Rule" id="MF_00141"/>
    </source>
</evidence>
<evidence type="ECO:0000256" key="5">
    <source>
        <dbReference type="ARBA" id="ARBA00022768"/>
    </source>
</evidence>
<accession>A0A1N6SH20</accession>
<gene>
    <name evidence="7" type="primary">efp</name>
    <name evidence="12" type="ORF">SAMN05920897_10875</name>
</gene>
<comment type="subcellular location">
    <subcellularLocation>
        <location evidence="1 7">Cytoplasm</location>
    </subcellularLocation>
</comment>
<evidence type="ECO:0000256" key="1">
    <source>
        <dbReference type="ARBA" id="ARBA00004496"/>
    </source>
</evidence>
<evidence type="ECO:0000313" key="13">
    <source>
        <dbReference type="Proteomes" id="UP000186400"/>
    </source>
</evidence>
<comment type="function">
    <text evidence="7">Involved in peptide bond synthesis. Stimulates efficient translation and peptide-bond synthesis on native or reconstituted 70S ribosomes in vitro. Probably functions indirectly by altering the affinity of the ribosome for aminoacyl-tRNA, thus increasing their reactivity as acceptors for peptidyl transferase.</text>
</comment>
<feature type="domain" description="Translation elongation factor P/YeiP central" evidence="11">
    <location>
        <begin position="67"/>
        <end position="121"/>
    </location>
</feature>
<evidence type="ECO:0000259" key="10">
    <source>
        <dbReference type="SMART" id="SM00841"/>
    </source>
</evidence>
<evidence type="ECO:0000256" key="9">
    <source>
        <dbReference type="RuleBase" id="RU004389"/>
    </source>
</evidence>
<keyword evidence="6 7" id="KW-0648">Protein biosynthesis</keyword>
<dbReference type="EMBL" id="FTMS01000008">
    <property type="protein sequence ID" value="SIQ40236.1"/>
    <property type="molecule type" value="Genomic_DNA"/>
</dbReference>
<dbReference type="InterPro" id="IPR011768">
    <property type="entry name" value="Transl_elongation_fac_P"/>
</dbReference>
<dbReference type="GO" id="GO:0003746">
    <property type="term" value="F:translation elongation factor activity"/>
    <property type="evidence" value="ECO:0007669"/>
    <property type="project" value="UniProtKB-UniRule"/>
</dbReference>
<dbReference type="PROSITE" id="PS01275">
    <property type="entry name" value="EFP"/>
    <property type="match status" value="1"/>
</dbReference>
<dbReference type="GO" id="GO:0043043">
    <property type="term" value="P:peptide biosynthetic process"/>
    <property type="evidence" value="ECO:0007669"/>
    <property type="project" value="InterPro"/>
</dbReference>
<dbReference type="CDD" id="cd05794">
    <property type="entry name" value="S1_EF-P_repeat_2"/>
    <property type="match status" value="1"/>
</dbReference>
<dbReference type="FunFam" id="2.30.30.30:FF:000003">
    <property type="entry name" value="Elongation factor P"/>
    <property type="match status" value="1"/>
</dbReference>
<comment type="pathway">
    <text evidence="2 7">Protein biosynthesis; polypeptide chain elongation.</text>
</comment>
<dbReference type="InterPro" id="IPR015365">
    <property type="entry name" value="Elong-fact-P_C"/>
</dbReference>
<dbReference type="FunFam" id="2.40.50.140:FF:000009">
    <property type="entry name" value="Elongation factor P"/>
    <property type="match status" value="1"/>
</dbReference>
<dbReference type="UniPathway" id="UPA00345"/>
<dbReference type="OrthoDB" id="9801844at2"/>
<dbReference type="Proteomes" id="UP000186400">
    <property type="component" value="Unassembled WGS sequence"/>
</dbReference>
<dbReference type="InterPro" id="IPR014722">
    <property type="entry name" value="Rib_uL2_dom2"/>
</dbReference>
<dbReference type="InterPro" id="IPR012340">
    <property type="entry name" value="NA-bd_OB-fold"/>
</dbReference>
<dbReference type="SUPFAM" id="SSF50104">
    <property type="entry name" value="Translation proteins SH3-like domain"/>
    <property type="match status" value="1"/>
</dbReference>
<keyword evidence="4 7" id="KW-0963">Cytoplasm</keyword>
<dbReference type="SUPFAM" id="SSF50249">
    <property type="entry name" value="Nucleic acid-binding proteins"/>
    <property type="match status" value="2"/>
</dbReference>